<dbReference type="EMBL" id="LLZS01000009">
    <property type="protein sequence ID" value="KUR70574.1"/>
    <property type="molecule type" value="Genomic_DNA"/>
</dbReference>
<evidence type="ECO:0000259" key="1">
    <source>
        <dbReference type="Pfam" id="PF13304"/>
    </source>
</evidence>
<dbReference type="SUPFAM" id="SSF52540">
    <property type="entry name" value="P-loop containing nucleoside triphosphate hydrolases"/>
    <property type="match status" value="1"/>
</dbReference>
<evidence type="ECO:0000313" key="3">
    <source>
        <dbReference type="Proteomes" id="UP000058012"/>
    </source>
</evidence>
<dbReference type="PANTHER" id="PTHR43581">
    <property type="entry name" value="ATP/GTP PHOSPHATASE"/>
    <property type="match status" value="1"/>
</dbReference>
<dbReference type="InterPro" id="IPR027417">
    <property type="entry name" value="P-loop_NTPase"/>
</dbReference>
<dbReference type="Proteomes" id="UP000058012">
    <property type="component" value="Unassembled WGS sequence"/>
</dbReference>
<dbReference type="AlphaFoldDB" id="A0A117UTI8"/>
<comment type="caution">
    <text evidence="2">The sequence shown here is derived from an EMBL/GenBank/DDBJ whole genome shotgun (WGS) entry which is preliminary data.</text>
</comment>
<dbReference type="Gene3D" id="3.40.50.300">
    <property type="entry name" value="P-loop containing nucleotide triphosphate hydrolases"/>
    <property type="match status" value="2"/>
</dbReference>
<dbReference type="PANTHER" id="PTHR43581:SF2">
    <property type="entry name" value="EXCINUCLEASE ATPASE SUBUNIT"/>
    <property type="match status" value="1"/>
</dbReference>
<dbReference type="InterPro" id="IPR003959">
    <property type="entry name" value="ATPase_AAA_core"/>
</dbReference>
<name>A0A117UTI8_9SPHN</name>
<feature type="domain" description="ATPase AAA-type core" evidence="1">
    <location>
        <begin position="237"/>
        <end position="348"/>
    </location>
</feature>
<evidence type="ECO:0000313" key="2">
    <source>
        <dbReference type="EMBL" id="KUR70574.1"/>
    </source>
</evidence>
<dbReference type="GO" id="GO:0005524">
    <property type="term" value="F:ATP binding"/>
    <property type="evidence" value="ECO:0007669"/>
    <property type="project" value="InterPro"/>
</dbReference>
<dbReference type="GO" id="GO:0016887">
    <property type="term" value="F:ATP hydrolysis activity"/>
    <property type="evidence" value="ECO:0007669"/>
    <property type="project" value="InterPro"/>
</dbReference>
<dbReference type="RefSeq" id="WP_067913917.1">
    <property type="nucleotide sequence ID" value="NZ_KQ954246.1"/>
</dbReference>
<protein>
    <recommendedName>
        <fullName evidence="1">ATPase AAA-type core domain-containing protein</fullName>
    </recommendedName>
</protein>
<sequence>MTDAIHYLGLSLTNVRAFGGQQTLDLSIDGKPARWCVIIGENGVGKTTLLQSLAAMRPLPTVSGPESVFLDEELAEWTESAESVVQIPSKEAGPPDAISPALADFENDRIESLVRRGDAMTAGFRVAMMTEQGDAFSFGYDVVTRAGELESADPRLARKTLSGDGPLVIGYSAFRHAGFRNLSSIGEYGPAEALFDEKIMLVDPDEVPDRIDYNALLAHRDKNEVEQARWETFRDSMLEAIAALIPKISRDDLKLAGSGISVRTPSGFAPLRQMSLGAQTTVAWLVDLAWRLHMNFPESRDPFGESAIVLIDEVELHLHPVWQRSLRDQLLKHFPRIQFIVSTHSPVIAQESIAAGDPVSIVRWEGDHAVIKPDPFAREVVRLDEVVTVAFELETSLPSRFEALLAERRELIQKGDLDQAESDRLQHLHRFARAVQSGSLDVMPDIEKLMAGTGEDVAD</sequence>
<reference evidence="2 3" key="1">
    <citation type="submission" date="2015-10" db="EMBL/GenBank/DDBJ databases">
        <title>Draft genome sequence of Novosphingobium fuchskuhlense DSM 25065 isolated from a surface water sample of the southwest basin of Lake Grosse Fuchskuhle.</title>
        <authorList>
            <person name="Ruckert C."/>
            <person name="Winkler A."/>
            <person name="Glaeser J."/>
            <person name="Grossart H.-P."/>
            <person name="Kalinowski J."/>
            <person name="Glaeser S."/>
        </authorList>
    </citation>
    <scope>NUCLEOTIDE SEQUENCE [LARGE SCALE GENOMIC DNA]</scope>
    <source>
        <strain evidence="2 3">FNE08-7</strain>
    </source>
</reference>
<proteinExistence type="predicted"/>
<keyword evidence="3" id="KW-1185">Reference proteome</keyword>
<gene>
    <name evidence="2" type="ORF">AQZ52_17400</name>
</gene>
<organism evidence="2 3">
    <name type="scientific">Novosphingobium fuchskuhlense</name>
    <dbReference type="NCBI Taxonomy" id="1117702"/>
    <lineage>
        <taxon>Bacteria</taxon>
        <taxon>Pseudomonadati</taxon>
        <taxon>Pseudomonadota</taxon>
        <taxon>Alphaproteobacteria</taxon>
        <taxon>Sphingomonadales</taxon>
        <taxon>Sphingomonadaceae</taxon>
        <taxon>Novosphingobium</taxon>
    </lineage>
</organism>
<dbReference type="InterPro" id="IPR051396">
    <property type="entry name" value="Bact_Antivir_Def_Nuclease"/>
</dbReference>
<accession>A0A117UTI8</accession>
<dbReference type="Pfam" id="PF13304">
    <property type="entry name" value="AAA_21"/>
    <property type="match status" value="1"/>
</dbReference>
<dbReference type="OrthoDB" id="9816534at2"/>